<keyword evidence="4" id="KW-1185">Reference proteome</keyword>
<dbReference type="InterPro" id="IPR010095">
    <property type="entry name" value="Cas12f1-like_TNB"/>
</dbReference>
<dbReference type="Pfam" id="PF07282">
    <property type="entry name" value="Cas12f1-like_TNB"/>
    <property type="match status" value="1"/>
</dbReference>
<dbReference type="PANTHER" id="PTHR30405:SF26">
    <property type="entry name" value="TRANSPOSASE, PROBABLY IS605-TNPB FAMILY"/>
    <property type="match status" value="1"/>
</dbReference>
<dbReference type="Proteomes" id="UP000198775">
    <property type="component" value="Unassembled WGS sequence"/>
</dbReference>
<evidence type="ECO:0000313" key="3">
    <source>
        <dbReference type="EMBL" id="SEP03321.1"/>
    </source>
</evidence>
<proteinExistence type="predicted"/>
<dbReference type="EMBL" id="FOCX01000028">
    <property type="protein sequence ID" value="SEP03321.1"/>
    <property type="molecule type" value="Genomic_DNA"/>
</dbReference>
<accession>A0A1H8UJH0</accession>
<gene>
    <name evidence="3" type="ORF">SAMN05216388_102819</name>
</gene>
<dbReference type="NCBIfam" id="TIGR01766">
    <property type="entry name" value="IS200/IS605 family accessory protein TnpB-like domain"/>
    <property type="match status" value="1"/>
</dbReference>
<sequence>MEVCRTVRVKLEVTEGQADLLHETIDEFLWAANYVVDAAWDGEWAETRSTVLHDETYDDVRARTRLHSNHVQSARDRAVDALKSVVAKWSKGKSASLPTFTTPFCEYNQRNATFHDDHASLSTVDGRITVGYVLPDESRDTPHSEYLHSDDWETTSATLHHRRGDFYLHVRTKADVDVPDKLENGTVLGVDLGVENIAVTSTGVFWSGNELNHWYNEYAQRRNSLQQCGSRYAHENIQAVGRRETGRFKQSLHRVANGIIEEAVSTGCTVIAFEDLTGIRNRLPNAREFHEWAFNRLYEYVSYKAEERGITVKKVNPKNTSRRCSSCGCSREGNRPSQDTFRCQSCGYENHADYNAAKNVGYRLLRNQNGGEGGAPVGVRLNTGMMTANGIQSVPDSVRAGIHGEIHSTG</sequence>
<evidence type="ECO:0000313" key="4">
    <source>
        <dbReference type="Proteomes" id="UP000198775"/>
    </source>
</evidence>
<dbReference type="GO" id="GO:0003677">
    <property type="term" value="F:DNA binding"/>
    <property type="evidence" value="ECO:0007669"/>
    <property type="project" value="UniProtKB-KW"/>
</dbReference>
<evidence type="ECO:0000256" key="1">
    <source>
        <dbReference type="ARBA" id="ARBA00023125"/>
    </source>
</evidence>
<dbReference type="NCBIfam" id="NF040570">
    <property type="entry name" value="guided_TnpB"/>
    <property type="match status" value="1"/>
</dbReference>
<evidence type="ECO:0000259" key="2">
    <source>
        <dbReference type="Pfam" id="PF07282"/>
    </source>
</evidence>
<dbReference type="AlphaFoldDB" id="A0A1H8UJH0"/>
<protein>
    <submittedName>
        <fullName evidence="3">Transposase, IS605 OrfB family, central region</fullName>
    </submittedName>
</protein>
<organism evidence="3 4">
    <name type="scientific">Halorientalis persicus</name>
    <dbReference type="NCBI Taxonomy" id="1367881"/>
    <lineage>
        <taxon>Archaea</taxon>
        <taxon>Methanobacteriati</taxon>
        <taxon>Methanobacteriota</taxon>
        <taxon>Stenosarchaea group</taxon>
        <taxon>Halobacteria</taxon>
        <taxon>Halobacteriales</taxon>
        <taxon>Haloarculaceae</taxon>
        <taxon>Halorientalis</taxon>
    </lineage>
</organism>
<reference evidence="4" key="1">
    <citation type="submission" date="2016-10" db="EMBL/GenBank/DDBJ databases">
        <authorList>
            <person name="Varghese N."/>
            <person name="Submissions S."/>
        </authorList>
    </citation>
    <scope>NUCLEOTIDE SEQUENCE [LARGE SCALE GENOMIC DNA]</scope>
    <source>
        <strain evidence="4">IBRC-M 10043</strain>
    </source>
</reference>
<dbReference type="PANTHER" id="PTHR30405">
    <property type="entry name" value="TRANSPOSASE"/>
    <property type="match status" value="1"/>
</dbReference>
<name>A0A1H8UJH0_9EURY</name>
<feature type="domain" description="Cas12f1-like TNB" evidence="2">
    <location>
        <begin position="294"/>
        <end position="360"/>
    </location>
</feature>
<dbReference type="OrthoDB" id="210698at2157"/>
<dbReference type="InterPro" id="IPR051399">
    <property type="entry name" value="RNA-guided_DNA_endo/Transpos"/>
</dbReference>
<dbReference type="RefSeq" id="WP_092663521.1">
    <property type="nucleotide sequence ID" value="NZ_FOCX01000028.1"/>
</dbReference>
<keyword evidence="1" id="KW-0238">DNA-binding</keyword>